<dbReference type="EMBL" id="JANZXA010000002">
    <property type="protein sequence ID" value="MCT2398725.1"/>
    <property type="molecule type" value="Genomic_DNA"/>
</dbReference>
<evidence type="ECO:0000256" key="1">
    <source>
        <dbReference type="ARBA" id="ARBA00023015"/>
    </source>
</evidence>
<dbReference type="PANTHER" id="PTHR30055:SF234">
    <property type="entry name" value="HTH-TYPE TRANSCRIPTIONAL REGULATOR BETI"/>
    <property type="match status" value="1"/>
</dbReference>
<dbReference type="Pfam" id="PF00440">
    <property type="entry name" value="TetR_N"/>
    <property type="match status" value="2"/>
</dbReference>
<dbReference type="RefSeq" id="WP_260044161.1">
    <property type="nucleotide sequence ID" value="NZ_JANZXA010000002.1"/>
</dbReference>
<dbReference type="SUPFAM" id="SSF46689">
    <property type="entry name" value="Homeodomain-like"/>
    <property type="match status" value="2"/>
</dbReference>
<gene>
    <name evidence="6" type="ORF">NZK81_04105</name>
</gene>
<dbReference type="InterPro" id="IPR001647">
    <property type="entry name" value="HTH_TetR"/>
</dbReference>
<name>A0ABT2I1Q6_9SPHN</name>
<evidence type="ECO:0000259" key="5">
    <source>
        <dbReference type="PROSITE" id="PS50977"/>
    </source>
</evidence>
<evidence type="ECO:0000256" key="2">
    <source>
        <dbReference type="ARBA" id="ARBA00023125"/>
    </source>
</evidence>
<evidence type="ECO:0000313" key="7">
    <source>
        <dbReference type="Proteomes" id="UP001165583"/>
    </source>
</evidence>
<feature type="DNA-binding region" description="H-T-H motif" evidence="4">
    <location>
        <begin position="64"/>
        <end position="83"/>
    </location>
</feature>
<keyword evidence="3" id="KW-0804">Transcription</keyword>
<keyword evidence="7" id="KW-1185">Reference proteome</keyword>
<comment type="caution">
    <text evidence="6">The sequence shown here is derived from an EMBL/GenBank/DDBJ whole genome shotgun (WGS) entry which is preliminary data.</text>
</comment>
<proteinExistence type="predicted"/>
<dbReference type="PANTHER" id="PTHR30055">
    <property type="entry name" value="HTH-TYPE TRANSCRIPTIONAL REGULATOR RUTR"/>
    <property type="match status" value="1"/>
</dbReference>
<dbReference type="Gene3D" id="1.10.357.10">
    <property type="entry name" value="Tetracycline Repressor, domain 2"/>
    <property type="match status" value="2"/>
</dbReference>
<reference evidence="6" key="1">
    <citation type="submission" date="2022-09" db="EMBL/GenBank/DDBJ databases">
        <title>Novosphingobium sp. Nov., a polycyclic aromatic hydrocarbon-degrading bacterium isolated form mangrove sediments in HongKong.</title>
        <authorList>
            <person name="Hu Z."/>
        </authorList>
    </citation>
    <scope>NUCLEOTIDE SEQUENCE</scope>
    <source>
        <strain evidence="6">HK4-1</strain>
    </source>
</reference>
<organism evidence="6 7">
    <name type="scientific">Novosphingobium mangrovi</name>
    <name type="common">ex Huang et al. 2023</name>
    <dbReference type="NCBI Taxonomy" id="2976432"/>
    <lineage>
        <taxon>Bacteria</taxon>
        <taxon>Pseudomonadati</taxon>
        <taxon>Pseudomonadota</taxon>
        <taxon>Alphaproteobacteria</taxon>
        <taxon>Sphingomonadales</taxon>
        <taxon>Sphingomonadaceae</taxon>
        <taxon>Novosphingobium</taxon>
    </lineage>
</organism>
<sequence>MAKNTQRKRVCGSIAAMRSASPSVGRKIVTALMNCPESVAESSYDRFVSAVMEQWETQGTAGISARQISVATGVPVSSIYHYFGSMEQLLDVSQKAALASAKGWCDEQLQQLAGFAGAPDAFPGFFAQIVDGWAHEQRRLAFAWRECQLLALRNASFGEVSKGWDNLWAGFWSEVARIFGLGRGRIVIERVFENESFLHMIRWRRMIDRAALDETARALGAWLSGSPTPAAPWREFAREEAIRSMPSLPERDETAARIVAVAAELIGISGVARLTHRAVAERAGLTLGTVSHKFRTKSALIEAAFEGIYTANLERIHGKPSSLPAFDTRNPQAVRDSLTDMICRGASSRGGDELFVAVARDPSLSPFGAQLRYLRGRSSRGVLQAIVGAGREIGTVEAALFSSFSASQIRVYANMAPDLVEARVREEWDVLLGFLMAASGAR</sequence>
<feature type="DNA-binding region" description="H-T-H motif" evidence="4">
    <location>
        <begin position="275"/>
        <end position="294"/>
    </location>
</feature>
<dbReference type="Proteomes" id="UP001165583">
    <property type="component" value="Unassembled WGS sequence"/>
</dbReference>
<evidence type="ECO:0000256" key="3">
    <source>
        <dbReference type="ARBA" id="ARBA00023163"/>
    </source>
</evidence>
<keyword evidence="1" id="KW-0805">Transcription regulation</keyword>
<feature type="domain" description="HTH tetR-type" evidence="5">
    <location>
        <begin position="41"/>
        <end position="101"/>
    </location>
</feature>
<accession>A0ABT2I1Q6</accession>
<feature type="domain" description="HTH tetR-type" evidence="5">
    <location>
        <begin position="252"/>
        <end position="312"/>
    </location>
</feature>
<evidence type="ECO:0000313" key="6">
    <source>
        <dbReference type="EMBL" id="MCT2398725.1"/>
    </source>
</evidence>
<dbReference type="InterPro" id="IPR009057">
    <property type="entry name" value="Homeodomain-like_sf"/>
</dbReference>
<dbReference type="InterPro" id="IPR050109">
    <property type="entry name" value="HTH-type_TetR-like_transc_reg"/>
</dbReference>
<protein>
    <submittedName>
        <fullName evidence="6">TetR family transcriptional regulator</fullName>
    </submittedName>
</protein>
<keyword evidence="2 4" id="KW-0238">DNA-binding</keyword>
<dbReference type="PROSITE" id="PS50977">
    <property type="entry name" value="HTH_TETR_2"/>
    <property type="match status" value="2"/>
</dbReference>
<evidence type="ECO:0000256" key="4">
    <source>
        <dbReference type="PROSITE-ProRule" id="PRU00335"/>
    </source>
</evidence>